<name>A0A285CIE8_9BACI</name>
<reference evidence="2 3" key="1">
    <citation type="submission" date="2017-08" db="EMBL/GenBank/DDBJ databases">
        <authorList>
            <person name="de Groot N.N."/>
        </authorList>
    </citation>
    <scope>NUCLEOTIDE SEQUENCE [LARGE SCALE GENOMIC DNA]</scope>
    <source>
        <strain evidence="2 3">JC228</strain>
    </source>
</reference>
<feature type="signal peptide" evidence="1">
    <location>
        <begin position="1"/>
        <end position="27"/>
    </location>
</feature>
<dbReference type="GO" id="GO:0005975">
    <property type="term" value="P:carbohydrate metabolic process"/>
    <property type="evidence" value="ECO:0007669"/>
    <property type="project" value="InterPro"/>
</dbReference>
<organism evidence="2 3">
    <name type="scientific">Bacillus oleivorans</name>
    <dbReference type="NCBI Taxonomy" id="1448271"/>
    <lineage>
        <taxon>Bacteria</taxon>
        <taxon>Bacillati</taxon>
        <taxon>Bacillota</taxon>
        <taxon>Bacilli</taxon>
        <taxon>Bacillales</taxon>
        <taxon>Bacillaceae</taxon>
        <taxon>Bacillus</taxon>
    </lineage>
</organism>
<protein>
    <recommendedName>
        <fullName evidence="4">Fibronectin type-III domain-containing protein</fullName>
    </recommendedName>
</protein>
<gene>
    <name evidence="2" type="ORF">SAMN05877753_101440</name>
</gene>
<dbReference type="Gene3D" id="1.50.10.10">
    <property type="match status" value="1"/>
</dbReference>
<dbReference type="SUPFAM" id="SSF48208">
    <property type="entry name" value="Six-hairpin glycosidases"/>
    <property type="match status" value="2"/>
</dbReference>
<evidence type="ECO:0000313" key="3">
    <source>
        <dbReference type="Proteomes" id="UP000219546"/>
    </source>
</evidence>
<dbReference type="RefSeq" id="WP_097156948.1">
    <property type="nucleotide sequence ID" value="NZ_JBEPMQ010000003.1"/>
</dbReference>
<keyword evidence="1" id="KW-0732">Signal</keyword>
<dbReference type="Proteomes" id="UP000219546">
    <property type="component" value="Unassembled WGS sequence"/>
</dbReference>
<dbReference type="OrthoDB" id="8880998at2"/>
<sequence length="1005" mass="113435">MKFKRSIKLLIISILMTSLVFPTSGFAVSLNENEDSNLYESILNHEAEWISSLQFESGAIPTYSDPIANYDGKYKVVPYFTHLGLLGLLEKEEYASTVKDYMDWYFAHLNRVETDSTPAGSVYDYIVETDRQTETPTNDFDSTDSYASTFINLLRKYAEVTGDHQYLIDHKEDILLVASAMLSTMQEDGLTWAKPSYPVKYLMDNTEVYKGLKDLVWICNEIFKDPEAAAIYDQHQTDVYQGIQNGLWLSEKNMYSHGKTGDGTLLNPDWNTFYADATAQLFPIWTGVIDPKSEEALSIYNTFNEYHPGWPVLEKSDAFPWALIAYTAAIMGDKIRVDQFLESVKTTYIDENHPWPWYVMESGVTMLTASIAMELPNDPKSFEISNLTDQSILSEMPYTVNGTAAGIHQVSLEFTHELTSEKTLFTTNVSNGNWSILLEGLLNGKYSLKIQAEDIFNNVIFAGQHEVEIKVGDDGNIIKDAYIKSAKSVLHRDESTELKIIAHYNDGSDVNLENAVITYNTDQPDVVEISEDGILVVNGIKPGMNDITVWAFVKHGNNVVRTEDLIIPISNQALTLYDDVMDQLSSWIVDRQSENGAITWNQQNSEIKAASSNIAALGLLLREETIPNVQKYVDWYMTNWNWGDQLGVYGTHYDYYKDIQTGEWKTSNSYESSSVMNATFISLLKKYYEKENHFLTTQYYLDIMTGGIGIMSTQDSDGLMWRYPGHTEKRFEDNVVTLKGMKDSVWLFENYFNSAGPASYFSSFTNQLETGIENQLWNAQEGYYYLSLNQSNEKEIPELTSEADVSEQLTAIYTGAVASDSDRAKQLYDLYNAQFPNWSNDSEISAEQATVVYTASLMGDKARVDAYLERLIDALNDGRILEDLTVEQAGYLMLAANLAKNIPTNTSLTIEKPEINSQLNSVSVTVKGEAAGAGRVRISWYERFGSQSGVLEVNVLPNGKWIDSIKKLNRGSEYEITVTAIDKNGYQIPFTSESTRFVIDNVSDQ</sequence>
<evidence type="ECO:0008006" key="4">
    <source>
        <dbReference type="Google" id="ProtNLM"/>
    </source>
</evidence>
<dbReference type="InterPro" id="IPR012341">
    <property type="entry name" value="6hp_glycosidase-like_sf"/>
</dbReference>
<dbReference type="InterPro" id="IPR008928">
    <property type="entry name" value="6-hairpin_glycosidase_sf"/>
</dbReference>
<accession>A0A285CIE8</accession>
<evidence type="ECO:0000256" key="1">
    <source>
        <dbReference type="SAM" id="SignalP"/>
    </source>
</evidence>
<evidence type="ECO:0000313" key="2">
    <source>
        <dbReference type="EMBL" id="SNX67125.1"/>
    </source>
</evidence>
<dbReference type="EMBL" id="OAOP01000001">
    <property type="protein sequence ID" value="SNX67125.1"/>
    <property type="molecule type" value="Genomic_DNA"/>
</dbReference>
<dbReference type="AlphaFoldDB" id="A0A285CIE8"/>
<proteinExistence type="predicted"/>
<feature type="chain" id="PRO_5012809185" description="Fibronectin type-III domain-containing protein" evidence="1">
    <location>
        <begin position="28"/>
        <end position="1005"/>
    </location>
</feature>
<keyword evidence="3" id="KW-1185">Reference proteome</keyword>